<feature type="transmembrane region" description="Helical" evidence="10">
    <location>
        <begin position="30"/>
        <end position="47"/>
    </location>
</feature>
<evidence type="ECO:0000256" key="1">
    <source>
        <dbReference type="ARBA" id="ARBA00004651"/>
    </source>
</evidence>
<dbReference type="OMA" id="KCKEMRT"/>
<dbReference type="GO" id="GO:0005886">
    <property type="term" value="C:plasma membrane"/>
    <property type="evidence" value="ECO:0007669"/>
    <property type="project" value="UniProtKB-SubCell"/>
</dbReference>
<comment type="subcellular location">
    <subcellularLocation>
        <location evidence="1 10">Cell membrane</location>
        <topology evidence="1 10">Multi-pass membrane protein</topology>
    </subcellularLocation>
</comment>
<organism evidence="12 13">
    <name type="scientific">Vombatus ursinus</name>
    <name type="common">Common wombat</name>
    <dbReference type="NCBI Taxonomy" id="29139"/>
    <lineage>
        <taxon>Eukaryota</taxon>
        <taxon>Metazoa</taxon>
        <taxon>Chordata</taxon>
        <taxon>Craniata</taxon>
        <taxon>Vertebrata</taxon>
        <taxon>Euteleostomi</taxon>
        <taxon>Mammalia</taxon>
        <taxon>Metatheria</taxon>
        <taxon>Diprotodontia</taxon>
        <taxon>Vombatidae</taxon>
        <taxon>Vombatus</taxon>
    </lineage>
</organism>
<dbReference type="PROSITE" id="PS00237">
    <property type="entry name" value="G_PROTEIN_RECEP_F1_1"/>
    <property type="match status" value="1"/>
</dbReference>
<dbReference type="InterPro" id="IPR000276">
    <property type="entry name" value="GPCR_Rhodpsn"/>
</dbReference>
<protein>
    <recommendedName>
        <fullName evidence="10">Olfactory receptor</fullName>
    </recommendedName>
</protein>
<keyword evidence="4 9" id="KW-0812">Transmembrane</keyword>
<name>A0A4X2JQE8_VOMUR</name>
<feature type="transmembrane region" description="Helical" evidence="10">
    <location>
        <begin position="68"/>
        <end position="86"/>
    </location>
</feature>
<keyword evidence="9" id="KW-0297">G-protein coupled receptor</keyword>
<keyword evidence="6 10" id="KW-1133">Transmembrane helix</keyword>
<dbReference type="FunFam" id="1.20.1070.10:FF:000001">
    <property type="entry name" value="Olfactory receptor"/>
    <property type="match status" value="1"/>
</dbReference>
<evidence type="ECO:0000256" key="6">
    <source>
        <dbReference type="ARBA" id="ARBA00022989"/>
    </source>
</evidence>
<dbReference type="GO" id="GO:0004930">
    <property type="term" value="F:G protein-coupled receptor activity"/>
    <property type="evidence" value="ECO:0007669"/>
    <property type="project" value="UniProtKB-KW"/>
</dbReference>
<reference evidence="12" key="3">
    <citation type="submission" date="2025-09" db="UniProtKB">
        <authorList>
            <consortium name="Ensembl"/>
        </authorList>
    </citation>
    <scope>IDENTIFICATION</scope>
</reference>
<feature type="transmembrane region" description="Helical" evidence="10">
    <location>
        <begin position="106"/>
        <end position="128"/>
    </location>
</feature>
<dbReference type="Pfam" id="PF13853">
    <property type="entry name" value="7tm_4"/>
    <property type="match status" value="1"/>
</dbReference>
<evidence type="ECO:0000256" key="4">
    <source>
        <dbReference type="ARBA" id="ARBA00022692"/>
    </source>
</evidence>
<keyword evidence="7 10" id="KW-0472">Membrane</keyword>
<evidence type="ECO:0000256" key="7">
    <source>
        <dbReference type="ARBA" id="ARBA00023136"/>
    </source>
</evidence>
<evidence type="ECO:0000256" key="8">
    <source>
        <dbReference type="ARBA" id="ARBA00023224"/>
    </source>
</evidence>
<evidence type="ECO:0000313" key="13">
    <source>
        <dbReference type="Proteomes" id="UP000314987"/>
    </source>
</evidence>
<keyword evidence="5 10" id="KW-0552">Olfaction</keyword>
<dbReference type="GO" id="GO:0004984">
    <property type="term" value="F:olfactory receptor activity"/>
    <property type="evidence" value="ECO:0007669"/>
    <property type="project" value="InterPro"/>
</dbReference>
<feature type="transmembrane region" description="Helical" evidence="10">
    <location>
        <begin position="281"/>
        <end position="300"/>
    </location>
</feature>
<dbReference type="InterPro" id="IPR017452">
    <property type="entry name" value="GPCR_Rhodpsn_7TM"/>
</dbReference>
<evidence type="ECO:0000256" key="5">
    <source>
        <dbReference type="ARBA" id="ARBA00022725"/>
    </source>
</evidence>
<reference evidence="12" key="2">
    <citation type="submission" date="2025-08" db="UniProtKB">
        <authorList>
            <consortium name="Ensembl"/>
        </authorList>
    </citation>
    <scope>IDENTIFICATION</scope>
</reference>
<gene>
    <name evidence="12" type="primary">LOC114042192</name>
</gene>
<dbReference type="Proteomes" id="UP000314987">
    <property type="component" value="Unassembled WGS sequence"/>
</dbReference>
<dbReference type="GeneTree" id="ENSGT01150000286972"/>
<accession>A0A4X2JQE8</accession>
<evidence type="ECO:0000256" key="9">
    <source>
        <dbReference type="RuleBase" id="RU000688"/>
    </source>
</evidence>
<dbReference type="Ensembl" id="ENSVURT00010001756.1">
    <property type="protein sequence ID" value="ENSVURP00010001539.1"/>
    <property type="gene ID" value="ENSVURG00010001307.1"/>
</dbReference>
<dbReference type="InterPro" id="IPR000725">
    <property type="entry name" value="Olfact_rcpt"/>
</dbReference>
<dbReference type="PANTHER" id="PTHR26453">
    <property type="entry name" value="OLFACTORY RECEPTOR"/>
    <property type="match status" value="1"/>
</dbReference>
<feature type="transmembrane region" description="Helical" evidence="10">
    <location>
        <begin position="208"/>
        <end position="229"/>
    </location>
</feature>
<feature type="transmembrane region" description="Helical" evidence="10">
    <location>
        <begin position="149"/>
        <end position="172"/>
    </location>
</feature>
<evidence type="ECO:0000256" key="2">
    <source>
        <dbReference type="ARBA" id="ARBA00022475"/>
    </source>
</evidence>
<feature type="domain" description="G-protein coupled receptors family 1 profile" evidence="11">
    <location>
        <begin position="49"/>
        <end position="298"/>
    </location>
</feature>
<dbReference type="SUPFAM" id="SSF81321">
    <property type="entry name" value="Family A G protein-coupled receptor-like"/>
    <property type="match status" value="1"/>
</dbReference>
<keyword evidence="13" id="KW-1185">Reference proteome</keyword>
<evidence type="ECO:0000256" key="10">
    <source>
        <dbReference type="RuleBase" id="RU363047"/>
    </source>
</evidence>
<reference evidence="13" key="1">
    <citation type="submission" date="2018-12" db="EMBL/GenBank/DDBJ databases">
        <authorList>
            <person name="Yazar S."/>
        </authorList>
    </citation>
    <scope>NUCLEOTIDE SEQUENCE [LARGE SCALE GENOMIC DNA]</scope>
</reference>
<keyword evidence="8 9" id="KW-0807">Transducer</keyword>
<feature type="transmembrane region" description="Helical" evidence="10">
    <location>
        <begin position="250"/>
        <end position="269"/>
    </location>
</feature>
<evidence type="ECO:0000313" key="12">
    <source>
        <dbReference type="Ensembl" id="ENSVURP00010001539.1"/>
    </source>
</evidence>
<dbReference type="PRINTS" id="PR00245">
    <property type="entry name" value="OLFACTORYR"/>
</dbReference>
<keyword evidence="2 10" id="KW-1003">Cell membrane</keyword>
<dbReference type="Gene3D" id="1.20.1070.10">
    <property type="entry name" value="Rhodopsin 7-helix transmembrane proteins"/>
    <property type="match status" value="1"/>
</dbReference>
<dbReference type="PRINTS" id="PR00237">
    <property type="entry name" value="GPCRRHODOPSN"/>
</dbReference>
<evidence type="ECO:0000256" key="3">
    <source>
        <dbReference type="ARBA" id="ARBA00022606"/>
    </source>
</evidence>
<dbReference type="PROSITE" id="PS50262">
    <property type="entry name" value="G_PROTEIN_RECEP_F1_2"/>
    <property type="match status" value="1"/>
</dbReference>
<comment type="similarity">
    <text evidence="9">Belongs to the G-protein coupled receptor 1 family.</text>
</comment>
<keyword evidence="9" id="KW-0675">Receptor</keyword>
<keyword evidence="3 10" id="KW-0716">Sensory transduction</keyword>
<dbReference type="AlphaFoldDB" id="A0A4X2JQE8"/>
<evidence type="ECO:0000259" key="11">
    <source>
        <dbReference type="PROSITE" id="PS50262"/>
    </source>
</evidence>
<sequence length="322" mass="36368">MGEKKEKMGEENLTMVEEFVIPGFYELPNLQVFLFGIFTVIYLSILMRRNGLIIVITKSDPALQTPMYFFLGNFSFLEICYTSVTLPRMLADLWLQRRNISLSTCAIQLGFFLILGGTECFLLAVMAYDRYVAICRPLYYPLIMNYKMCVLLVIGSWISAIPLQAGFTYEIFSFPFCGSNKLNHVFCDAPPLVKLTCGDNLFNEFPVYANAVLFGMFPLLLILVSYIKIITTILKLPSATGRSKAFSTCSSHLIVIGLFFGSAIITYLLPKSKESGETDKVLSLFYTTVTPLFNPLIYSLRNKDVIVAMKKLLRKWLGSSSK</sequence>
<dbReference type="CDD" id="cd15225">
    <property type="entry name" value="7tmA_OR10A-like"/>
    <property type="match status" value="1"/>
</dbReference>
<proteinExistence type="inferred from homology"/>